<name>A0A1S5QTM7_9CAUD</name>
<dbReference type="Proteomes" id="UP000223773">
    <property type="component" value="Segment"/>
</dbReference>
<accession>A0A1S5QTM7</accession>
<protein>
    <submittedName>
        <fullName evidence="1">Uncharacterized protein</fullName>
    </submittedName>
</protein>
<sequence>MYATPEDLRLVMNNLSKQVTDELLIKYIQEASNYIDARLGVAYKTPFVKPHPIIHDITVDLARFFFAEDSYTSQKPNLDEYYIKMKERVDKMIDGILSGVLIIDPDVKPPAGFGTTTEGDPIFTLDQPEW</sequence>
<organism evidence="1 2">
    <name type="scientific">Bacillus phage Leo2</name>
    <dbReference type="NCBI Taxonomy" id="1815973"/>
    <lineage>
        <taxon>Viruses</taxon>
        <taxon>Duplodnaviria</taxon>
        <taxon>Heunggongvirae</taxon>
        <taxon>Uroviricota</taxon>
        <taxon>Caudoviricetes</taxon>
        <taxon>Ehrlichviridae</taxon>
        <taxon>Andromedavirus</taxon>
        <taxon>Andromedavirus leo2</taxon>
    </lineage>
</organism>
<gene>
    <name evidence="1" type="ORF">LEO2_18</name>
</gene>
<dbReference type="EMBL" id="KU836751">
    <property type="protein sequence ID" value="AMR60057.1"/>
    <property type="molecule type" value="Genomic_DNA"/>
</dbReference>
<reference evidence="2" key="1">
    <citation type="submission" date="2016-02" db="EMBL/GenBank/DDBJ databases">
        <authorList>
            <person name="Morales N."/>
            <person name="Badran S."/>
            <person name="Schick P."/>
            <person name="Jacoby B."/>
            <person name="Reddi K."/>
            <person name="Villella W."/>
            <person name="Sanders E.R."/>
            <person name="Lorenz T.C."/>
        </authorList>
    </citation>
    <scope>NUCLEOTIDE SEQUENCE [LARGE SCALE GENOMIC DNA]</scope>
</reference>
<evidence type="ECO:0000313" key="2">
    <source>
        <dbReference type="Proteomes" id="UP000223773"/>
    </source>
</evidence>
<keyword evidence="2" id="KW-1185">Reference proteome</keyword>
<dbReference type="Pfam" id="PF07030">
    <property type="entry name" value="Phage_Mu_Gp36"/>
    <property type="match status" value="1"/>
</dbReference>
<proteinExistence type="predicted"/>
<dbReference type="InterPro" id="IPR009752">
    <property type="entry name" value="Phage_Mu_GpJ"/>
</dbReference>
<evidence type="ECO:0000313" key="1">
    <source>
        <dbReference type="EMBL" id="AMR60057.1"/>
    </source>
</evidence>